<evidence type="ECO:0000313" key="4">
    <source>
        <dbReference type="Proteomes" id="UP000836402"/>
    </source>
</evidence>
<proteinExistence type="predicted"/>
<reference evidence="2" key="2">
    <citation type="journal article" date="2019" name="IMA Fungus">
        <title>Genome sequencing and comparison of five Tilletia species to identify candidate genes for the detection of regulated species infecting wheat.</title>
        <authorList>
            <person name="Nguyen H.D.T."/>
            <person name="Sultana T."/>
            <person name="Kesanakurti P."/>
            <person name="Hambleton S."/>
        </authorList>
    </citation>
    <scope>NUCLEOTIDE SEQUENCE</scope>
    <source>
        <strain evidence="2">DAOMC 238032</strain>
    </source>
</reference>
<dbReference type="Proteomes" id="UP000836402">
    <property type="component" value="Unassembled WGS sequence"/>
</dbReference>
<evidence type="ECO:0000313" key="3">
    <source>
        <dbReference type="Proteomes" id="UP000077671"/>
    </source>
</evidence>
<dbReference type="EMBL" id="CAJHJG010004527">
    <property type="protein sequence ID" value="CAD6941870.1"/>
    <property type="molecule type" value="Genomic_DNA"/>
</dbReference>
<evidence type="ECO:0000313" key="1">
    <source>
        <dbReference type="EMBL" id="CAD6941870.1"/>
    </source>
</evidence>
<reference evidence="2" key="1">
    <citation type="submission" date="2016-04" db="EMBL/GenBank/DDBJ databases">
        <authorList>
            <person name="Nguyen H.D."/>
            <person name="Kesanakurti P."/>
            <person name="Cullis J."/>
            <person name="Levesque C.A."/>
            <person name="Hambleton S."/>
        </authorList>
    </citation>
    <scope>NUCLEOTIDE SEQUENCE</scope>
    <source>
        <strain evidence="2">DAOMC 238032</strain>
    </source>
</reference>
<protein>
    <submittedName>
        <fullName evidence="2">Uncharacterized protein</fullName>
    </submittedName>
</protein>
<comment type="caution">
    <text evidence="2">The sequence shown here is derived from an EMBL/GenBank/DDBJ whole genome shotgun (WGS) entry which is preliminary data.</text>
</comment>
<dbReference type="EMBL" id="LWDD02000133">
    <property type="protein sequence ID" value="KAE8263548.1"/>
    <property type="molecule type" value="Genomic_DNA"/>
</dbReference>
<dbReference type="Proteomes" id="UP000077671">
    <property type="component" value="Unassembled WGS sequence"/>
</dbReference>
<dbReference type="AlphaFoldDB" id="A0A177T1V9"/>
<accession>A0A177T1V9</accession>
<keyword evidence="4" id="KW-1185">Reference proteome</keyword>
<evidence type="ECO:0000313" key="2">
    <source>
        <dbReference type="EMBL" id="KAE8263548.1"/>
    </source>
</evidence>
<gene>
    <name evidence="2" type="ORF">A4X03_0g1604</name>
    <name evidence="1" type="ORF">JKIAZH3_G6727</name>
</gene>
<organism evidence="2 3">
    <name type="scientific">Tilletia caries</name>
    <name type="common">wheat bunt fungus</name>
    <dbReference type="NCBI Taxonomy" id="13290"/>
    <lineage>
        <taxon>Eukaryota</taxon>
        <taxon>Fungi</taxon>
        <taxon>Dikarya</taxon>
        <taxon>Basidiomycota</taxon>
        <taxon>Ustilaginomycotina</taxon>
        <taxon>Exobasidiomycetes</taxon>
        <taxon>Tilletiales</taxon>
        <taxon>Tilletiaceae</taxon>
        <taxon>Tilletia</taxon>
    </lineage>
</organism>
<sequence>MAPQVPASLRARFALWRSCVLRTVYVCRHAAGVSGREAGIPPDFFFLTASDVLSSTATLLADLLAAAWLRVLQLPDETRPAAVTAFGKKWVSGGSFALLIDNRLTFAAVSVDPASLSNP</sequence>
<name>A0A177T1V9_9BASI</name>
<reference evidence="1" key="3">
    <citation type="submission" date="2020-10" db="EMBL/GenBank/DDBJ databases">
        <authorList>
            <person name="Sedaghatjoo S."/>
        </authorList>
    </citation>
    <scope>NUCLEOTIDE SEQUENCE</scope>
    <source>
        <strain evidence="1">AZH3</strain>
    </source>
</reference>